<dbReference type="OrthoDB" id="122965at2"/>
<dbReference type="AlphaFoldDB" id="A0A2T0RIX3"/>
<sequence length="311" mass="35675">MAHNFFISHYSKDFNVAEIIANLLQKITLNQIQPWFSSDKRESGGLMPGDIWFSQIIEKISRSKAVVVLLTPNSINRPWLYYESGIAQALPECELIPICIGIKGNDVPAPLNVYQYYQVSDLESLRNFTAKLVSKFGIPFDEDMTKGILERVISNLSEITFEPQKNEKQPGIEEILNEVKNHFDNRFIELISNNNISRTNSAKRLLMYDVSINIKFNTGTKTHVLSVSEDSTFGDITDNIFFLLERRVAPFTYLSEWILVEDSTNIHIVIREVADQIPAKNIFKINNSYSVKFLANPYIATDSQIRLDERR</sequence>
<protein>
    <submittedName>
        <fullName evidence="2">TIR domain-containing protein</fullName>
    </submittedName>
</protein>
<keyword evidence="3" id="KW-1185">Reference proteome</keyword>
<dbReference type="Gene3D" id="3.40.50.10140">
    <property type="entry name" value="Toll/interleukin-1 receptor homology (TIR) domain"/>
    <property type="match status" value="1"/>
</dbReference>
<evidence type="ECO:0000313" key="3">
    <source>
        <dbReference type="Proteomes" id="UP000238375"/>
    </source>
</evidence>
<dbReference type="EMBL" id="PVTE01000053">
    <property type="protein sequence ID" value="PRY21125.1"/>
    <property type="molecule type" value="Genomic_DNA"/>
</dbReference>
<dbReference type="PROSITE" id="PS50104">
    <property type="entry name" value="TIR"/>
    <property type="match status" value="1"/>
</dbReference>
<dbReference type="GO" id="GO:0007165">
    <property type="term" value="P:signal transduction"/>
    <property type="evidence" value="ECO:0007669"/>
    <property type="project" value="InterPro"/>
</dbReference>
<dbReference type="InterPro" id="IPR000157">
    <property type="entry name" value="TIR_dom"/>
</dbReference>
<feature type="domain" description="TIR" evidence="1">
    <location>
        <begin position="1"/>
        <end position="156"/>
    </location>
</feature>
<accession>A0A2T0RIX3</accession>
<organism evidence="2 3">
    <name type="scientific">Spirosoma oryzae</name>
    <dbReference type="NCBI Taxonomy" id="1469603"/>
    <lineage>
        <taxon>Bacteria</taxon>
        <taxon>Pseudomonadati</taxon>
        <taxon>Bacteroidota</taxon>
        <taxon>Cytophagia</taxon>
        <taxon>Cytophagales</taxon>
        <taxon>Cytophagaceae</taxon>
        <taxon>Spirosoma</taxon>
    </lineage>
</organism>
<dbReference type="InterPro" id="IPR035897">
    <property type="entry name" value="Toll_tir_struct_dom_sf"/>
</dbReference>
<evidence type="ECO:0000313" key="2">
    <source>
        <dbReference type="EMBL" id="PRY21125.1"/>
    </source>
</evidence>
<dbReference type="RefSeq" id="WP_106141040.1">
    <property type="nucleotide sequence ID" value="NZ_PVTE01000053.1"/>
</dbReference>
<evidence type="ECO:0000259" key="1">
    <source>
        <dbReference type="PROSITE" id="PS50104"/>
    </source>
</evidence>
<name>A0A2T0RIX3_9BACT</name>
<dbReference type="SUPFAM" id="SSF52200">
    <property type="entry name" value="Toll/Interleukin receptor TIR domain"/>
    <property type="match status" value="1"/>
</dbReference>
<gene>
    <name evidence="2" type="ORF">CLV58_15315</name>
</gene>
<dbReference type="Pfam" id="PF13676">
    <property type="entry name" value="TIR_2"/>
    <property type="match status" value="1"/>
</dbReference>
<comment type="caution">
    <text evidence="2">The sequence shown here is derived from an EMBL/GenBank/DDBJ whole genome shotgun (WGS) entry which is preliminary data.</text>
</comment>
<dbReference type="Proteomes" id="UP000238375">
    <property type="component" value="Unassembled WGS sequence"/>
</dbReference>
<reference evidence="2 3" key="1">
    <citation type="submission" date="2018-03" db="EMBL/GenBank/DDBJ databases">
        <title>Genomic Encyclopedia of Archaeal and Bacterial Type Strains, Phase II (KMG-II): from individual species to whole genera.</title>
        <authorList>
            <person name="Goeker M."/>
        </authorList>
    </citation>
    <scope>NUCLEOTIDE SEQUENCE [LARGE SCALE GENOMIC DNA]</scope>
    <source>
        <strain evidence="2 3">DSM 28354</strain>
    </source>
</reference>
<proteinExistence type="predicted"/>